<evidence type="ECO:0008006" key="4">
    <source>
        <dbReference type="Google" id="ProtNLM"/>
    </source>
</evidence>
<evidence type="ECO:0000313" key="3">
    <source>
        <dbReference type="Proteomes" id="UP000036338"/>
    </source>
</evidence>
<sequence length="283" mass="30370">MPLTAGVAAAIALMCHGLTAGAASDTPTAQTRTLLAAGTTWCYSVSEGHMSAMTLKGVHDGIASYDIGPAGAASLKLDEQVDTYTPLNPGRNGERRLMVFPLKQGKQWEDRFDETVTTSLGGGHAWHYRYQAVASSEVIGTEKRQVGAGTFDTFVIARTTSWTKSAPGTSDAALGDMHCDDRECSVSGYSKEVFWYAPSIGRAVLRAYSQSGFPQSMFDDTSAELLKNASSLVTELAGYGDDATCKATQPTQFAAVPSAPWFGFALWPNNAWEFHMARDIARE</sequence>
<dbReference type="PATRIC" id="fig|292.27.peg.5343"/>
<feature type="chain" id="PRO_5005267657" description="Lipoprotein" evidence="1">
    <location>
        <begin position="23"/>
        <end position="283"/>
    </location>
</feature>
<reference evidence="2 3" key="1">
    <citation type="submission" date="2015-05" db="EMBL/GenBank/DDBJ databases">
        <title>Draft genome of Burkholderia cepacia LK29.</title>
        <authorList>
            <person name="Chan X.Y."/>
        </authorList>
    </citation>
    <scope>NUCLEOTIDE SEQUENCE [LARGE SCALE GENOMIC DNA]</scope>
    <source>
        <strain evidence="2 3">LK29</strain>
    </source>
</reference>
<evidence type="ECO:0000256" key="1">
    <source>
        <dbReference type="SAM" id="SignalP"/>
    </source>
</evidence>
<organism evidence="2 3">
    <name type="scientific">Burkholderia cepacia</name>
    <name type="common">Pseudomonas cepacia</name>
    <dbReference type="NCBI Taxonomy" id="292"/>
    <lineage>
        <taxon>Bacteria</taxon>
        <taxon>Pseudomonadati</taxon>
        <taxon>Pseudomonadota</taxon>
        <taxon>Betaproteobacteria</taxon>
        <taxon>Burkholderiales</taxon>
        <taxon>Burkholderiaceae</taxon>
        <taxon>Burkholderia</taxon>
        <taxon>Burkholderia cepacia complex</taxon>
    </lineage>
</organism>
<dbReference type="Gene3D" id="2.40.360.20">
    <property type="match status" value="1"/>
</dbReference>
<accession>A0A0J5ZJA5</accession>
<proteinExistence type="predicted"/>
<comment type="caution">
    <text evidence="2">The sequence shown here is derived from an EMBL/GenBank/DDBJ whole genome shotgun (WGS) entry which is preliminary data.</text>
</comment>
<keyword evidence="1" id="KW-0732">Signal</keyword>
<gene>
    <name evidence="2" type="ORF">VL15_24880</name>
</gene>
<dbReference type="AlphaFoldDB" id="A0A0J5ZJA5"/>
<evidence type="ECO:0000313" key="2">
    <source>
        <dbReference type="EMBL" id="KML52564.1"/>
    </source>
</evidence>
<feature type="signal peptide" evidence="1">
    <location>
        <begin position="1"/>
        <end position="22"/>
    </location>
</feature>
<dbReference type="Proteomes" id="UP000036338">
    <property type="component" value="Unassembled WGS sequence"/>
</dbReference>
<protein>
    <recommendedName>
        <fullName evidence="4">Lipoprotein</fullName>
    </recommendedName>
</protein>
<name>A0A0J5ZJA5_BURCE</name>
<dbReference type="EMBL" id="LDWR01000043">
    <property type="protein sequence ID" value="KML52564.1"/>
    <property type="molecule type" value="Genomic_DNA"/>
</dbReference>